<reference evidence="7 8" key="1">
    <citation type="journal article" date="2018" name="Syst. Appl. Microbiol.">
        <title>A new symbiotic nanoarchaeote (Candidatus Nanoclepta minutus) and its host (Zestosphaera tikiterensis gen. nov., sp. nov.) from a New Zealand hot spring.</title>
        <authorList>
            <person name="St John E."/>
            <person name="Liu Y."/>
            <person name="Podar M."/>
            <person name="Stott M.B."/>
            <person name="Meneghin J."/>
            <person name="Chen Z."/>
            <person name="Lagutin K."/>
            <person name="Mitchell K."/>
            <person name="Reysenbach A.L."/>
        </authorList>
    </citation>
    <scope>NUCLEOTIDE SEQUENCE [LARGE SCALE GENOMIC DNA]</scope>
    <source>
        <strain evidence="7">NZ3</strain>
    </source>
</reference>
<dbReference type="GO" id="GO:0046872">
    <property type="term" value="F:metal ion binding"/>
    <property type="evidence" value="ECO:0007669"/>
    <property type="project" value="UniProtKB-KW"/>
</dbReference>
<dbReference type="PANTHER" id="PTHR43808">
    <property type="entry name" value="ACETYLORNITHINE DEACETYLASE"/>
    <property type="match status" value="1"/>
</dbReference>
<dbReference type="Pfam" id="PF07687">
    <property type="entry name" value="M20_dimer"/>
    <property type="match status" value="1"/>
</dbReference>
<evidence type="ECO:0000256" key="2">
    <source>
        <dbReference type="ARBA" id="ARBA00006247"/>
    </source>
</evidence>
<evidence type="ECO:0000259" key="6">
    <source>
        <dbReference type="Pfam" id="PF07687"/>
    </source>
</evidence>
<keyword evidence="5" id="KW-0862">Zinc</keyword>
<evidence type="ECO:0000256" key="3">
    <source>
        <dbReference type="ARBA" id="ARBA00022723"/>
    </source>
</evidence>
<protein>
    <recommendedName>
        <fullName evidence="6">Peptidase M20 dimerisation domain-containing protein</fullName>
    </recommendedName>
</protein>
<evidence type="ECO:0000313" key="7">
    <source>
        <dbReference type="EMBL" id="PUA31780.1"/>
    </source>
</evidence>
<comment type="cofactor">
    <cofactor evidence="1">
        <name>Zn(2+)</name>
        <dbReference type="ChEBI" id="CHEBI:29105"/>
    </cofactor>
</comment>
<feature type="domain" description="Peptidase M20 dimerisation" evidence="6">
    <location>
        <begin position="162"/>
        <end position="266"/>
    </location>
</feature>
<evidence type="ECO:0000256" key="4">
    <source>
        <dbReference type="ARBA" id="ARBA00022801"/>
    </source>
</evidence>
<evidence type="ECO:0000313" key="8">
    <source>
        <dbReference type="Proteomes" id="UP000244093"/>
    </source>
</evidence>
<dbReference type="PANTHER" id="PTHR43808:SF8">
    <property type="entry name" value="PEPTIDASE M20 DIMERISATION DOMAIN-CONTAINING PROTEIN"/>
    <property type="match status" value="1"/>
</dbReference>
<accession>A0A2R7Y2M9</accession>
<organism evidence="7 8">
    <name type="scientific">Zestosphaera tikiterensis</name>
    <dbReference type="NCBI Taxonomy" id="1973259"/>
    <lineage>
        <taxon>Archaea</taxon>
        <taxon>Thermoproteota</taxon>
        <taxon>Thermoprotei</taxon>
        <taxon>Desulfurococcales</taxon>
        <taxon>Desulfurococcaceae</taxon>
        <taxon>Zestosphaera</taxon>
    </lineage>
</organism>
<sequence length="390" mass="42539">MDVVEMTTKLISTPSLPGDEGRVAELVKEFLSYVGVDKVFIDSYGDVIAVVKGGGLGSVVVEGHLDTVDVGDLKQWSVKPFSGEVIEGRVYGRGAADMKGAIAAQIKALEHVKSLDVDLYYVYTVYEEIAEGVALSQTLKETLRLKPDVVITGEATSLNLGVGHRGRSVVKLSLTGKTAHASMPYEGINALEAAAQAILKVSELNKGLPTHPALGSETAVATLINCSPKVQPQIPDNCEVLVDHRLLPQTKLDDLMKLYSKLCNEVTYLKGVYCEASINKETLKTWRGVELEVVEFFPGWINNDVSMLREVLRSVKASYSNASRHYWKFSTDLVATAGAEGIPSLGLGPGDERMAHKPNEYVEVIELRKAVEIYPRMLKSLNDYVVSKAR</sequence>
<dbReference type="GO" id="GO:0016787">
    <property type="term" value="F:hydrolase activity"/>
    <property type="evidence" value="ECO:0007669"/>
    <property type="project" value="UniProtKB-KW"/>
</dbReference>
<dbReference type="InterPro" id="IPR050072">
    <property type="entry name" value="Peptidase_M20A"/>
</dbReference>
<dbReference type="SUPFAM" id="SSF53187">
    <property type="entry name" value="Zn-dependent exopeptidases"/>
    <property type="match status" value="1"/>
</dbReference>
<dbReference type="EMBL" id="NBVN01000006">
    <property type="protein sequence ID" value="PUA31780.1"/>
    <property type="molecule type" value="Genomic_DNA"/>
</dbReference>
<proteinExistence type="inferred from homology"/>
<dbReference type="Pfam" id="PF01546">
    <property type="entry name" value="Peptidase_M20"/>
    <property type="match status" value="1"/>
</dbReference>
<comment type="caution">
    <text evidence="7">The sequence shown here is derived from an EMBL/GenBank/DDBJ whole genome shotgun (WGS) entry which is preliminary data.</text>
</comment>
<dbReference type="InterPro" id="IPR011650">
    <property type="entry name" value="Peptidase_M20_dimer"/>
</dbReference>
<dbReference type="Proteomes" id="UP000244093">
    <property type="component" value="Unassembled WGS sequence"/>
</dbReference>
<dbReference type="SUPFAM" id="SSF55031">
    <property type="entry name" value="Bacterial exopeptidase dimerisation domain"/>
    <property type="match status" value="1"/>
</dbReference>
<dbReference type="Gene3D" id="3.40.630.10">
    <property type="entry name" value="Zn peptidases"/>
    <property type="match status" value="1"/>
</dbReference>
<name>A0A2R7Y2M9_9CREN</name>
<dbReference type="Gene3D" id="3.30.70.360">
    <property type="match status" value="1"/>
</dbReference>
<gene>
    <name evidence="7" type="ORF">B7O98_08245</name>
</gene>
<dbReference type="AlphaFoldDB" id="A0A2R7Y2M9"/>
<dbReference type="InterPro" id="IPR002933">
    <property type="entry name" value="Peptidase_M20"/>
</dbReference>
<keyword evidence="4" id="KW-0378">Hydrolase</keyword>
<evidence type="ECO:0000256" key="1">
    <source>
        <dbReference type="ARBA" id="ARBA00001947"/>
    </source>
</evidence>
<evidence type="ECO:0000256" key="5">
    <source>
        <dbReference type="ARBA" id="ARBA00022833"/>
    </source>
</evidence>
<keyword evidence="3" id="KW-0479">Metal-binding</keyword>
<comment type="similarity">
    <text evidence="2">Belongs to the peptidase M20A family.</text>
</comment>
<dbReference type="InterPro" id="IPR036264">
    <property type="entry name" value="Bact_exopeptidase_dim_dom"/>
</dbReference>